<keyword evidence="4" id="KW-1185">Reference proteome</keyword>
<keyword evidence="2" id="KW-0472">Membrane</keyword>
<dbReference type="KEGG" id="more:E1B28_000347"/>
<evidence type="ECO:0000313" key="3">
    <source>
        <dbReference type="EMBL" id="KAG7098389.1"/>
    </source>
</evidence>
<keyword evidence="2" id="KW-1133">Transmembrane helix</keyword>
<reference evidence="3" key="1">
    <citation type="journal article" date="2021" name="Genome Biol. Evol.">
        <title>The assembled and annotated genome of the fairy-ring fungus Marasmius oreades.</title>
        <authorList>
            <person name="Hiltunen M."/>
            <person name="Ament-Velasquez S.L."/>
            <person name="Johannesson H."/>
        </authorList>
    </citation>
    <scope>NUCLEOTIDE SEQUENCE</scope>
    <source>
        <strain evidence="3">03SP1</strain>
    </source>
</reference>
<sequence>MKDISEENPPSPVTISLVDGDGTVIVLAGSLDSDCNFTPRTDSTSSSSSLTISASTVLNSVTPMASTVSRLNTQTGPVTTQSLSSRSSSQSPPATTDSRTTMPASLESASRSRHQLGTGAIVGIVLGVIVAILLVALTLCLLWRQSRKRKTMENSELSAVPWTSSSAVLATVGSTTLASTLAKTASTQPLGQVEEMKSEIVNRSSPPPPLPPSSDTASSPRTSLPLYQSPQLGDELGSSSEREIFLQRQVDMLLSENVRLAGQLHPPPAYHSS</sequence>
<feature type="region of interest" description="Disordered" evidence="1">
    <location>
        <begin position="70"/>
        <end position="111"/>
    </location>
</feature>
<dbReference type="Proteomes" id="UP001049176">
    <property type="component" value="Chromosome 1"/>
</dbReference>
<dbReference type="AlphaFoldDB" id="A0A9P7V176"/>
<protein>
    <submittedName>
        <fullName evidence="3">Uncharacterized protein</fullName>
    </submittedName>
</protein>
<proteinExistence type="predicted"/>
<feature type="compositionally biased region" description="Low complexity" evidence="1">
    <location>
        <begin position="81"/>
        <end position="91"/>
    </location>
</feature>
<evidence type="ECO:0000256" key="1">
    <source>
        <dbReference type="SAM" id="MobiDB-lite"/>
    </source>
</evidence>
<keyword evidence="2" id="KW-0812">Transmembrane</keyword>
<evidence type="ECO:0000313" key="4">
    <source>
        <dbReference type="Proteomes" id="UP001049176"/>
    </source>
</evidence>
<feature type="transmembrane region" description="Helical" evidence="2">
    <location>
        <begin position="120"/>
        <end position="143"/>
    </location>
</feature>
<dbReference type="GeneID" id="66069423"/>
<comment type="caution">
    <text evidence="3">The sequence shown here is derived from an EMBL/GenBank/DDBJ whole genome shotgun (WGS) entry which is preliminary data.</text>
</comment>
<dbReference type="OrthoDB" id="10680479at2759"/>
<feature type="compositionally biased region" description="Polar residues" evidence="1">
    <location>
        <begin position="221"/>
        <end position="231"/>
    </location>
</feature>
<dbReference type="EMBL" id="CM032181">
    <property type="protein sequence ID" value="KAG7098389.1"/>
    <property type="molecule type" value="Genomic_DNA"/>
</dbReference>
<feature type="compositionally biased region" description="Polar residues" evidence="1">
    <location>
        <begin position="92"/>
        <end position="109"/>
    </location>
</feature>
<name>A0A9P7V176_9AGAR</name>
<gene>
    <name evidence="3" type="ORF">E1B28_000347</name>
</gene>
<accession>A0A9P7V176</accession>
<feature type="compositionally biased region" description="Polar residues" evidence="1">
    <location>
        <begin position="70"/>
        <end position="80"/>
    </location>
</feature>
<feature type="region of interest" description="Disordered" evidence="1">
    <location>
        <begin position="197"/>
        <end position="240"/>
    </location>
</feature>
<evidence type="ECO:0000256" key="2">
    <source>
        <dbReference type="SAM" id="Phobius"/>
    </source>
</evidence>
<dbReference type="RefSeq" id="XP_043014859.1">
    <property type="nucleotide sequence ID" value="XM_043146159.1"/>
</dbReference>
<organism evidence="3 4">
    <name type="scientific">Marasmius oreades</name>
    <name type="common">fairy-ring Marasmius</name>
    <dbReference type="NCBI Taxonomy" id="181124"/>
    <lineage>
        <taxon>Eukaryota</taxon>
        <taxon>Fungi</taxon>
        <taxon>Dikarya</taxon>
        <taxon>Basidiomycota</taxon>
        <taxon>Agaricomycotina</taxon>
        <taxon>Agaricomycetes</taxon>
        <taxon>Agaricomycetidae</taxon>
        <taxon>Agaricales</taxon>
        <taxon>Marasmiineae</taxon>
        <taxon>Marasmiaceae</taxon>
        <taxon>Marasmius</taxon>
    </lineage>
</organism>